<accession>A0ABV7UAJ1</accession>
<organism evidence="2 3">
    <name type="scientific">Paracoccus angustae</name>
    <dbReference type="NCBI Taxonomy" id="1671480"/>
    <lineage>
        <taxon>Bacteria</taxon>
        <taxon>Pseudomonadati</taxon>
        <taxon>Pseudomonadota</taxon>
        <taxon>Alphaproteobacteria</taxon>
        <taxon>Rhodobacterales</taxon>
        <taxon>Paracoccaceae</taxon>
        <taxon>Paracoccus</taxon>
    </lineage>
</organism>
<dbReference type="InterPro" id="IPR023214">
    <property type="entry name" value="HAD_sf"/>
</dbReference>
<dbReference type="InterPro" id="IPR006439">
    <property type="entry name" value="HAD-SF_hydro_IA"/>
</dbReference>
<sequence>MCPKVASDHDNRGYVRLEILHRENLDETLRAFGVGDDFDHHARDDLNSAWERLPPWPDVHVGMARLRPFGFLAPCSNASIAMSVRLARYADFRWDAIGGAELAKDYKPSSSVYLAAAEAFALPPERVVMVAAHNGDLAAARQAGLRTAFFPRATEHGPGQRTDLVADGDWDFVAADLPDLAKKIEACS</sequence>
<keyword evidence="3" id="KW-1185">Reference proteome</keyword>
<dbReference type="GO" id="GO:0016787">
    <property type="term" value="F:hydrolase activity"/>
    <property type="evidence" value="ECO:0007669"/>
    <property type="project" value="UniProtKB-KW"/>
</dbReference>
<dbReference type="RefSeq" id="WP_377764461.1">
    <property type="nucleotide sequence ID" value="NZ_JBHRXY010000059.1"/>
</dbReference>
<dbReference type="InterPro" id="IPR036412">
    <property type="entry name" value="HAD-like_sf"/>
</dbReference>
<protein>
    <submittedName>
        <fullName evidence="2">HAD-IA family hydrolase</fullName>
    </submittedName>
</protein>
<dbReference type="PANTHER" id="PTHR43316:SF3">
    <property type="entry name" value="HALOACID DEHALOGENASE, TYPE II (AFU_ORTHOLOGUE AFUA_2G07750)-RELATED"/>
    <property type="match status" value="1"/>
</dbReference>
<dbReference type="Gene3D" id="3.40.50.1000">
    <property type="entry name" value="HAD superfamily/HAD-like"/>
    <property type="match status" value="1"/>
</dbReference>
<evidence type="ECO:0000313" key="3">
    <source>
        <dbReference type="Proteomes" id="UP001595539"/>
    </source>
</evidence>
<comment type="caution">
    <text evidence="2">The sequence shown here is derived from an EMBL/GenBank/DDBJ whole genome shotgun (WGS) entry which is preliminary data.</text>
</comment>
<reference evidence="3" key="1">
    <citation type="journal article" date="2019" name="Int. J. Syst. Evol. Microbiol.">
        <title>The Global Catalogue of Microorganisms (GCM) 10K type strain sequencing project: providing services to taxonomists for standard genome sequencing and annotation.</title>
        <authorList>
            <consortium name="The Broad Institute Genomics Platform"/>
            <consortium name="The Broad Institute Genome Sequencing Center for Infectious Disease"/>
            <person name="Wu L."/>
            <person name="Ma J."/>
        </authorList>
    </citation>
    <scope>NUCLEOTIDE SEQUENCE [LARGE SCALE GENOMIC DNA]</scope>
    <source>
        <strain evidence="3">KCTC 42473</strain>
    </source>
</reference>
<dbReference type="EMBL" id="JBHRXY010000059">
    <property type="protein sequence ID" value="MFC3632010.1"/>
    <property type="molecule type" value="Genomic_DNA"/>
</dbReference>
<dbReference type="Proteomes" id="UP001595539">
    <property type="component" value="Unassembled WGS sequence"/>
</dbReference>
<gene>
    <name evidence="2" type="ORF">ACFOM8_21555</name>
</gene>
<name>A0ABV7UAJ1_9RHOB</name>
<proteinExistence type="predicted"/>
<evidence type="ECO:0000313" key="2">
    <source>
        <dbReference type="EMBL" id="MFC3632010.1"/>
    </source>
</evidence>
<evidence type="ECO:0000256" key="1">
    <source>
        <dbReference type="ARBA" id="ARBA00022801"/>
    </source>
</evidence>
<dbReference type="SUPFAM" id="SSF56784">
    <property type="entry name" value="HAD-like"/>
    <property type="match status" value="1"/>
</dbReference>
<dbReference type="Pfam" id="PF00702">
    <property type="entry name" value="Hydrolase"/>
    <property type="match status" value="1"/>
</dbReference>
<dbReference type="PANTHER" id="PTHR43316">
    <property type="entry name" value="HYDROLASE, HALOACID DELAHOGENASE-RELATED"/>
    <property type="match status" value="1"/>
</dbReference>
<dbReference type="InterPro" id="IPR051540">
    <property type="entry name" value="S-2-haloacid_dehalogenase"/>
</dbReference>
<dbReference type="NCBIfam" id="TIGR01493">
    <property type="entry name" value="HAD-SF-IA-v2"/>
    <property type="match status" value="1"/>
</dbReference>
<keyword evidence="1 2" id="KW-0378">Hydrolase</keyword>